<dbReference type="RefSeq" id="WP_322607361.1">
    <property type="nucleotide sequence ID" value="NZ_JARVCO010000002.1"/>
</dbReference>
<dbReference type="InterPro" id="IPR050738">
    <property type="entry name" value="Sulfatase"/>
</dbReference>
<evidence type="ECO:0000256" key="3">
    <source>
        <dbReference type="SAM" id="MobiDB-lite"/>
    </source>
</evidence>
<dbReference type="PANTHER" id="PTHR42693:SF53">
    <property type="entry name" value="ENDO-4-O-SULFATASE"/>
    <property type="match status" value="1"/>
</dbReference>
<proteinExistence type="inferred from homology"/>
<dbReference type="SUPFAM" id="SSF53649">
    <property type="entry name" value="Alkaline phosphatase-like"/>
    <property type="match status" value="1"/>
</dbReference>
<evidence type="ECO:0000259" key="5">
    <source>
        <dbReference type="Pfam" id="PF00884"/>
    </source>
</evidence>
<accession>A0ABU5MTM3</accession>
<evidence type="ECO:0000313" key="6">
    <source>
        <dbReference type="EMBL" id="MDZ8117560.1"/>
    </source>
</evidence>
<dbReference type="Proteomes" id="UP001290861">
    <property type="component" value="Unassembled WGS sequence"/>
</dbReference>
<organism evidence="6 7">
    <name type="scientific">Pontiella agarivorans</name>
    <dbReference type="NCBI Taxonomy" id="3038953"/>
    <lineage>
        <taxon>Bacteria</taxon>
        <taxon>Pseudomonadati</taxon>
        <taxon>Kiritimatiellota</taxon>
        <taxon>Kiritimatiellia</taxon>
        <taxon>Kiritimatiellales</taxon>
        <taxon>Pontiellaceae</taxon>
        <taxon>Pontiella</taxon>
    </lineage>
</organism>
<sequence length="616" mass="69578">MNNTGIMGAAFLLTAVAGAAEIGALDKPNIIVYFSDDISAREVPIYGSSVWTDPLRETTSDPTLRAKMPVLDQLATEGCWIKTAWAGCVCNPSRAMMMSGRYGYQTKWWNNKDKGWGPDENGKLGTWPVYMSSPLLLGHVAKQAGYGTYWAGKTQMAGSWARHGFDEGCFTPGNLEQRDNPFTDFKHEYKKVDGKRQLVCLDTGKVCDTYLQHSWYWYPHVKLMNDPSAPGKIVWWPNTPESIKDFGLHTYGPDVEIQFAMNFMERKHAEGKPFFIYHTTHLGHAAWDWFDPQGKGQSWPGTPIVSWDGKKYTRREPKITGDKGKYDTHGTVTESGMHSHLNYIDYQLWQYREKLEQMGVADNTVIIFAADNGSAGYGKNSGEKQKGCHVPFVIYAPGMTKHGEQDVLASVVDVLPTIADLTGVELPEDYIVDGESLIPFIFTDKPEHRDWIYSQRGPEQLIRGKRVLKDGRDEWFDVSSDPDDLISFEKIENWGGVSEAHREEYEKLREILPTYDLYYDAYNAPGVDYEPAKRPRYSRKPPAKKTKAPKKDSGNKSSAGNAGGKTLEAFCAYKKREMEKKGKAYDPVKVEALFNTIDANRDGLVSRQETQTYYAK</sequence>
<dbReference type="EMBL" id="JARVCO010000002">
    <property type="protein sequence ID" value="MDZ8117560.1"/>
    <property type="molecule type" value="Genomic_DNA"/>
</dbReference>
<feature type="signal peptide" evidence="4">
    <location>
        <begin position="1"/>
        <end position="19"/>
    </location>
</feature>
<feature type="compositionally biased region" description="Basic residues" evidence="3">
    <location>
        <begin position="534"/>
        <end position="548"/>
    </location>
</feature>
<evidence type="ECO:0000256" key="4">
    <source>
        <dbReference type="SAM" id="SignalP"/>
    </source>
</evidence>
<evidence type="ECO:0000313" key="7">
    <source>
        <dbReference type="Proteomes" id="UP001290861"/>
    </source>
</evidence>
<gene>
    <name evidence="6" type="ORF">P9H32_02895</name>
</gene>
<dbReference type="Pfam" id="PF00884">
    <property type="entry name" value="Sulfatase"/>
    <property type="match status" value="1"/>
</dbReference>
<dbReference type="InterPro" id="IPR017850">
    <property type="entry name" value="Alkaline_phosphatase_core_sf"/>
</dbReference>
<keyword evidence="4" id="KW-0732">Signal</keyword>
<reference evidence="6 7" key="1">
    <citation type="journal article" date="2024" name="Appl. Environ. Microbiol.">
        <title>Pontiella agarivorans sp. nov., a novel marine anaerobic bacterium capable of degrading macroalgal polysaccharides and fixing nitrogen.</title>
        <authorList>
            <person name="Liu N."/>
            <person name="Kivenson V."/>
            <person name="Peng X."/>
            <person name="Cui Z."/>
            <person name="Lankiewicz T.S."/>
            <person name="Gosselin K.M."/>
            <person name="English C.J."/>
            <person name="Blair E.M."/>
            <person name="O'Malley M.A."/>
            <person name="Valentine D.L."/>
        </authorList>
    </citation>
    <scope>NUCLEOTIDE SEQUENCE [LARGE SCALE GENOMIC DNA]</scope>
    <source>
        <strain evidence="6 7">NLcol2</strain>
    </source>
</reference>
<feature type="region of interest" description="Disordered" evidence="3">
    <location>
        <begin position="530"/>
        <end position="563"/>
    </location>
</feature>
<comment type="caution">
    <text evidence="6">The sequence shown here is derived from an EMBL/GenBank/DDBJ whole genome shotgun (WGS) entry which is preliminary data.</text>
</comment>
<evidence type="ECO:0000256" key="2">
    <source>
        <dbReference type="ARBA" id="ARBA00022801"/>
    </source>
</evidence>
<feature type="domain" description="Sulfatase N-terminal" evidence="5">
    <location>
        <begin position="28"/>
        <end position="424"/>
    </location>
</feature>
<keyword evidence="7" id="KW-1185">Reference proteome</keyword>
<evidence type="ECO:0000256" key="1">
    <source>
        <dbReference type="ARBA" id="ARBA00008779"/>
    </source>
</evidence>
<dbReference type="InterPro" id="IPR000917">
    <property type="entry name" value="Sulfatase_N"/>
</dbReference>
<protein>
    <submittedName>
        <fullName evidence="6">Sulfatase-like hydrolase/transferase</fullName>
    </submittedName>
</protein>
<name>A0ABU5MTM3_9BACT</name>
<keyword evidence="2" id="KW-0378">Hydrolase</keyword>
<dbReference type="Gene3D" id="3.40.720.10">
    <property type="entry name" value="Alkaline Phosphatase, subunit A"/>
    <property type="match status" value="1"/>
</dbReference>
<comment type="similarity">
    <text evidence="1">Belongs to the sulfatase family.</text>
</comment>
<dbReference type="PANTHER" id="PTHR42693">
    <property type="entry name" value="ARYLSULFATASE FAMILY MEMBER"/>
    <property type="match status" value="1"/>
</dbReference>
<feature type="chain" id="PRO_5045529793" evidence="4">
    <location>
        <begin position="20"/>
        <end position="616"/>
    </location>
</feature>